<dbReference type="GeneID" id="69041671"/>
<dbReference type="HOGENOM" id="CLU_2183169_0_0_1"/>
<name>C0NZS5_AJECG</name>
<accession>C0NZS5</accession>
<dbReference type="EMBL" id="GG663379">
    <property type="protein sequence ID" value="EEH03015.1"/>
    <property type="molecule type" value="Genomic_DNA"/>
</dbReference>
<organism evidence="2 3">
    <name type="scientific">Ajellomyces capsulatus (strain G186AR / H82 / ATCC MYA-2454 / RMSCC 2432)</name>
    <name type="common">Darling's disease fungus</name>
    <name type="synonym">Histoplasma capsulatum</name>
    <dbReference type="NCBI Taxonomy" id="447093"/>
    <lineage>
        <taxon>Eukaryota</taxon>
        <taxon>Fungi</taxon>
        <taxon>Dikarya</taxon>
        <taxon>Ascomycota</taxon>
        <taxon>Pezizomycotina</taxon>
        <taxon>Eurotiomycetes</taxon>
        <taxon>Eurotiomycetidae</taxon>
        <taxon>Onygenales</taxon>
        <taxon>Ajellomycetaceae</taxon>
        <taxon>Histoplasma</taxon>
    </lineage>
</organism>
<gene>
    <name evidence="2" type="ORF">HCBG_08655</name>
</gene>
<evidence type="ECO:0000313" key="3">
    <source>
        <dbReference type="Proteomes" id="UP000001631"/>
    </source>
</evidence>
<dbReference type="InParanoid" id="C0NZS5"/>
<sequence length="109" mass="12022">MAFHDCISTPAAKRSAFGRTAGALNATRAGCYPAKRQLGDVTVVTGGISGISMQLTRRFLPLGCPRMRQETSFRTLEWRRDIVPSPMANKMHDYSYDSADSNIRTHGSQ</sequence>
<dbReference type="Proteomes" id="UP000001631">
    <property type="component" value="Unassembled WGS sequence"/>
</dbReference>
<proteinExistence type="predicted"/>
<keyword evidence="3" id="KW-1185">Reference proteome</keyword>
<reference evidence="2" key="1">
    <citation type="submission" date="2009-02" db="EMBL/GenBank/DDBJ databases">
        <title>The Genome Sequence of Ajellomyces capsulatus strain G186AR.</title>
        <authorList>
            <consortium name="The Broad Institute Genome Sequencing Platform"/>
            <person name="Champion M."/>
            <person name="Cuomo C."/>
            <person name="Ma L.-J."/>
            <person name="Henn M.R."/>
            <person name="Sil A."/>
            <person name="Goldman B."/>
            <person name="Young S.K."/>
            <person name="Kodira C.D."/>
            <person name="Zeng Q."/>
            <person name="Koehrsen M."/>
            <person name="Alvarado L."/>
            <person name="Berlin A."/>
            <person name="Borenstein D."/>
            <person name="Chen Z."/>
            <person name="Engels R."/>
            <person name="Freedman E."/>
            <person name="Gellesch M."/>
            <person name="Goldberg J."/>
            <person name="Griggs A."/>
            <person name="Gujja S."/>
            <person name="Heiman D."/>
            <person name="Hepburn T."/>
            <person name="Howarth C."/>
            <person name="Jen D."/>
            <person name="Larson L."/>
            <person name="Lewis B."/>
            <person name="Mehta T."/>
            <person name="Park D."/>
            <person name="Pearson M."/>
            <person name="Roberts A."/>
            <person name="Saif S."/>
            <person name="Shea T."/>
            <person name="Shenoy N."/>
            <person name="Sisk P."/>
            <person name="Stolte C."/>
            <person name="Sykes S."/>
            <person name="Walk T."/>
            <person name="White J."/>
            <person name="Yandava C."/>
            <person name="Klein B."/>
            <person name="McEwen J.G."/>
            <person name="Puccia R."/>
            <person name="Goldman G.H."/>
            <person name="Felipe M.S."/>
            <person name="Nino-Vega G."/>
            <person name="San-Blas G."/>
            <person name="Taylor J."/>
            <person name="Mendoza L."/>
            <person name="Galagan J."/>
            <person name="Nusbaum C."/>
            <person name="Birren B."/>
        </authorList>
    </citation>
    <scope>NUCLEOTIDE SEQUENCE</scope>
    <source>
        <strain evidence="2">G186AR</strain>
    </source>
</reference>
<feature type="compositionally biased region" description="Polar residues" evidence="1">
    <location>
        <begin position="98"/>
        <end position="109"/>
    </location>
</feature>
<evidence type="ECO:0000256" key="1">
    <source>
        <dbReference type="SAM" id="MobiDB-lite"/>
    </source>
</evidence>
<dbReference type="RefSeq" id="XP_045283496.1">
    <property type="nucleotide sequence ID" value="XM_045435704.1"/>
</dbReference>
<dbReference type="VEuPathDB" id="FungiDB:I7I50_09172"/>
<dbReference type="AlphaFoldDB" id="C0NZS5"/>
<protein>
    <submittedName>
        <fullName evidence="2">Uncharacterized protein</fullName>
    </submittedName>
</protein>
<feature type="region of interest" description="Disordered" evidence="1">
    <location>
        <begin position="88"/>
        <end position="109"/>
    </location>
</feature>
<evidence type="ECO:0000313" key="2">
    <source>
        <dbReference type="EMBL" id="EEH03015.1"/>
    </source>
</evidence>